<reference evidence="2 3" key="1">
    <citation type="submission" date="2024-11" db="EMBL/GenBank/DDBJ databases">
        <title>Chromosome-level genome assembly of the freshwater bivalve Anodonta woodiana.</title>
        <authorList>
            <person name="Chen X."/>
        </authorList>
    </citation>
    <scope>NUCLEOTIDE SEQUENCE [LARGE SCALE GENOMIC DNA]</scope>
    <source>
        <strain evidence="2">MN2024</strain>
        <tissue evidence="2">Gills</tissue>
    </source>
</reference>
<dbReference type="PANTHER" id="PTHR16509">
    <property type="match status" value="1"/>
</dbReference>
<name>A0ABD3WRK8_SINWO</name>
<dbReference type="InterPro" id="IPR004843">
    <property type="entry name" value="Calcineurin-like_PHP"/>
</dbReference>
<accession>A0ABD3WRK8</accession>
<dbReference type="PANTHER" id="PTHR16509:SF1">
    <property type="entry name" value="MANGANESE-DEPENDENT ADP-RIBOSE_CDP-ALCOHOL DIPHOSPHATASE"/>
    <property type="match status" value="1"/>
</dbReference>
<organism evidence="2 3">
    <name type="scientific">Sinanodonta woodiana</name>
    <name type="common">Chinese pond mussel</name>
    <name type="synonym">Anodonta woodiana</name>
    <dbReference type="NCBI Taxonomy" id="1069815"/>
    <lineage>
        <taxon>Eukaryota</taxon>
        <taxon>Metazoa</taxon>
        <taxon>Spiralia</taxon>
        <taxon>Lophotrochozoa</taxon>
        <taxon>Mollusca</taxon>
        <taxon>Bivalvia</taxon>
        <taxon>Autobranchia</taxon>
        <taxon>Heteroconchia</taxon>
        <taxon>Palaeoheterodonta</taxon>
        <taxon>Unionida</taxon>
        <taxon>Unionoidea</taxon>
        <taxon>Unionidae</taxon>
        <taxon>Unioninae</taxon>
        <taxon>Sinanodonta</taxon>
    </lineage>
</organism>
<evidence type="ECO:0000313" key="3">
    <source>
        <dbReference type="Proteomes" id="UP001634394"/>
    </source>
</evidence>
<dbReference type="Gene3D" id="3.60.21.10">
    <property type="match status" value="1"/>
</dbReference>
<evidence type="ECO:0000259" key="1">
    <source>
        <dbReference type="Pfam" id="PF00149"/>
    </source>
</evidence>
<dbReference type="AlphaFoldDB" id="A0ABD3WRK8"/>
<dbReference type="EMBL" id="JBJQND010000005">
    <property type="protein sequence ID" value="KAL3876091.1"/>
    <property type="molecule type" value="Genomic_DNA"/>
</dbReference>
<gene>
    <name evidence="2" type="ORF">ACJMK2_033972</name>
</gene>
<protein>
    <recommendedName>
        <fullName evidence="1">Calcineurin-like phosphoesterase domain-containing protein</fullName>
    </recommendedName>
</protein>
<comment type="caution">
    <text evidence="2">The sequence shown here is derived from an EMBL/GenBank/DDBJ whole genome shotgun (WGS) entry which is preliminary data.</text>
</comment>
<keyword evidence="3" id="KW-1185">Reference proteome</keyword>
<sequence>MKLTSQKHNFIVLRYQYSVCELQRLLECRRLAVCRKKKPELVKNFIMSGESAKTEPVLAFGVIADLHYADKEDGQNYRKTATRYYRRALQHLKNMLETWESDTLCKPAFVLQLGDAIDGVNKSMEASESALQRVLAEMKSFSGTWYHIWGNHEFYNFTREFLMKSSLFSGNELQCSVMPGNAYYAIEPHPQLRILSLDTYEISLLGYPEEAPQYQTALKIMSINPNEDQNSPIGLEYEDLMFVKYNGGLDMGQLNWLETNLQEAIVKKQNILVIGHIPLHPNSTDMTCLCWNYQEVLSVLQQYASCVLCYMAGHDHTGGSAIDSAGILHLTLNGVIENKKECDAATVYLYQDKLEIVGNGRVRNYSVGLKFPLAKN</sequence>
<dbReference type="SUPFAM" id="SSF56300">
    <property type="entry name" value="Metallo-dependent phosphatases"/>
    <property type="match status" value="1"/>
</dbReference>
<feature type="domain" description="Calcineurin-like phosphoesterase" evidence="1">
    <location>
        <begin position="60"/>
        <end position="317"/>
    </location>
</feature>
<dbReference type="InterPro" id="IPR029052">
    <property type="entry name" value="Metallo-depent_PP-like"/>
</dbReference>
<evidence type="ECO:0000313" key="2">
    <source>
        <dbReference type="EMBL" id="KAL3876091.1"/>
    </source>
</evidence>
<dbReference type="Pfam" id="PF00149">
    <property type="entry name" value="Metallophos"/>
    <property type="match status" value="1"/>
</dbReference>
<proteinExistence type="predicted"/>
<dbReference type="Proteomes" id="UP001634394">
    <property type="component" value="Unassembled WGS sequence"/>
</dbReference>